<dbReference type="InterPro" id="IPR011989">
    <property type="entry name" value="ARM-like"/>
</dbReference>
<reference evidence="6" key="1">
    <citation type="submission" date="2023-02" db="EMBL/GenBank/DDBJ databases">
        <title>Genome of toxic invasive species Heracleum sosnowskyi carries increased number of genes despite the absence of recent whole-genome duplications.</title>
        <authorList>
            <person name="Schelkunov M."/>
            <person name="Shtratnikova V."/>
            <person name="Makarenko M."/>
            <person name="Klepikova A."/>
            <person name="Omelchenko D."/>
            <person name="Novikova G."/>
            <person name="Obukhova E."/>
            <person name="Bogdanov V."/>
            <person name="Penin A."/>
            <person name="Logacheva M."/>
        </authorList>
    </citation>
    <scope>NUCLEOTIDE SEQUENCE</scope>
    <source>
        <strain evidence="6">Hsosn_3</strain>
        <tissue evidence="6">Leaf</tissue>
    </source>
</reference>
<name>A0AAD8ML79_9APIA</name>
<organism evidence="6 7">
    <name type="scientific">Heracleum sosnowskyi</name>
    <dbReference type="NCBI Taxonomy" id="360622"/>
    <lineage>
        <taxon>Eukaryota</taxon>
        <taxon>Viridiplantae</taxon>
        <taxon>Streptophyta</taxon>
        <taxon>Embryophyta</taxon>
        <taxon>Tracheophyta</taxon>
        <taxon>Spermatophyta</taxon>
        <taxon>Magnoliopsida</taxon>
        <taxon>eudicotyledons</taxon>
        <taxon>Gunneridae</taxon>
        <taxon>Pentapetalae</taxon>
        <taxon>asterids</taxon>
        <taxon>campanulids</taxon>
        <taxon>Apiales</taxon>
        <taxon>Apiaceae</taxon>
        <taxon>Apioideae</taxon>
        <taxon>apioid superclade</taxon>
        <taxon>Tordylieae</taxon>
        <taxon>Tordyliinae</taxon>
        <taxon>Heracleum</taxon>
    </lineage>
</organism>
<accession>A0AAD8ML79</accession>
<sequence>MEVYQIIYLGNDEVQPIDQIGTIKLISGHHVQDILKLEVATEQLEKSIDRDLRLADRLRPDVVERLVQILKNINYRCTQRRAVYILSTVSYDKCREVINKQAVPVLVELMTISFNRLADAVVITLTHLAYASSNCAKVILDNFALETAKEVVKNSTQRHIIHNISLLLAAVCRAKTIFLLISHDETAVVSSALGAVGNIVRRGSLIQIQDDAGLIEPLYKLLEKDELDLDIKMEAAWAIYNIEYK</sequence>
<keyword evidence="4" id="KW-0653">Protein transport</keyword>
<keyword evidence="7" id="KW-1185">Reference proteome</keyword>
<dbReference type="PROSITE" id="PS50176">
    <property type="entry name" value="ARM_REPEAT"/>
    <property type="match status" value="1"/>
</dbReference>
<evidence type="ECO:0000256" key="3">
    <source>
        <dbReference type="ARBA" id="ARBA00022737"/>
    </source>
</evidence>
<evidence type="ECO:0000256" key="4">
    <source>
        <dbReference type="ARBA" id="ARBA00022927"/>
    </source>
</evidence>
<evidence type="ECO:0000256" key="5">
    <source>
        <dbReference type="PROSITE-ProRule" id="PRU00259"/>
    </source>
</evidence>
<dbReference type="Pfam" id="PF00514">
    <property type="entry name" value="Arm"/>
    <property type="match status" value="1"/>
</dbReference>
<dbReference type="Gene3D" id="1.25.10.10">
    <property type="entry name" value="Leucine-rich Repeat Variant"/>
    <property type="match status" value="2"/>
</dbReference>
<keyword evidence="2" id="KW-0813">Transport</keyword>
<dbReference type="EMBL" id="JAUIZM010000006">
    <property type="protein sequence ID" value="KAK1377461.1"/>
    <property type="molecule type" value="Genomic_DNA"/>
</dbReference>
<dbReference type="InterPro" id="IPR016024">
    <property type="entry name" value="ARM-type_fold"/>
</dbReference>
<dbReference type="PANTHER" id="PTHR23316">
    <property type="entry name" value="IMPORTIN ALPHA"/>
    <property type="match status" value="1"/>
</dbReference>
<reference evidence="6" key="2">
    <citation type="submission" date="2023-05" db="EMBL/GenBank/DDBJ databases">
        <authorList>
            <person name="Schelkunov M.I."/>
        </authorList>
    </citation>
    <scope>NUCLEOTIDE SEQUENCE</scope>
    <source>
        <strain evidence="6">Hsosn_3</strain>
        <tissue evidence="6">Leaf</tissue>
    </source>
</reference>
<protein>
    <submittedName>
        <fullName evidence="6">Uncharacterized protein</fullName>
    </submittedName>
</protein>
<dbReference type="InterPro" id="IPR000225">
    <property type="entry name" value="Armadillo"/>
</dbReference>
<dbReference type="AlphaFoldDB" id="A0AAD8ML79"/>
<evidence type="ECO:0000256" key="2">
    <source>
        <dbReference type="ARBA" id="ARBA00022448"/>
    </source>
</evidence>
<dbReference type="Proteomes" id="UP001237642">
    <property type="component" value="Unassembled WGS sequence"/>
</dbReference>
<comment type="similarity">
    <text evidence="1">Belongs to the importin alpha family.</text>
</comment>
<comment type="caution">
    <text evidence="6">The sequence shown here is derived from an EMBL/GenBank/DDBJ whole genome shotgun (WGS) entry which is preliminary data.</text>
</comment>
<keyword evidence="3" id="KW-0677">Repeat</keyword>
<dbReference type="SUPFAM" id="SSF48371">
    <property type="entry name" value="ARM repeat"/>
    <property type="match status" value="1"/>
</dbReference>
<evidence type="ECO:0000313" key="6">
    <source>
        <dbReference type="EMBL" id="KAK1377461.1"/>
    </source>
</evidence>
<dbReference type="GO" id="GO:0015031">
    <property type="term" value="P:protein transport"/>
    <property type="evidence" value="ECO:0007669"/>
    <property type="project" value="UniProtKB-KW"/>
</dbReference>
<evidence type="ECO:0000313" key="7">
    <source>
        <dbReference type="Proteomes" id="UP001237642"/>
    </source>
</evidence>
<proteinExistence type="inferred from homology"/>
<gene>
    <name evidence="6" type="ORF">POM88_024205</name>
</gene>
<dbReference type="SMART" id="SM00185">
    <property type="entry name" value="ARM"/>
    <property type="match status" value="2"/>
</dbReference>
<feature type="repeat" description="ARM" evidence="5">
    <location>
        <begin position="213"/>
        <end position="245"/>
    </location>
</feature>
<evidence type="ECO:0000256" key="1">
    <source>
        <dbReference type="ARBA" id="ARBA00010394"/>
    </source>
</evidence>